<dbReference type="Proteomes" id="UP000825935">
    <property type="component" value="Chromosome 28"/>
</dbReference>
<dbReference type="FunFam" id="3.30.70.330:FF:000467">
    <property type="entry name" value="Cell wall integrity protein scw1"/>
    <property type="match status" value="1"/>
</dbReference>
<dbReference type="OrthoDB" id="431169at2759"/>
<feature type="region of interest" description="Disordered" evidence="5">
    <location>
        <begin position="327"/>
        <end position="349"/>
    </location>
</feature>
<dbReference type="CDD" id="cd12245">
    <property type="entry name" value="RRM_scw1_like"/>
    <property type="match status" value="1"/>
</dbReference>
<evidence type="ECO:0000313" key="7">
    <source>
        <dbReference type="EMBL" id="KAH7293045.1"/>
    </source>
</evidence>
<dbReference type="AlphaFoldDB" id="A0A8T2RBY7"/>
<dbReference type="InterPro" id="IPR012677">
    <property type="entry name" value="Nucleotide-bd_a/b_plait_sf"/>
</dbReference>
<evidence type="ECO:0000313" key="8">
    <source>
        <dbReference type="Proteomes" id="UP000825935"/>
    </source>
</evidence>
<dbReference type="InterPro" id="IPR000504">
    <property type="entry name" value="RRM_dom"/>
</dbReference>
<evidence type="ECO:0000256" key="1">
    <source>
        <dbReference type="ARBA" id="ARBA00004123"/>
    </source>
</evidence>
<dbReference type="Pfam" id="PF00076">
    <property type="entry name" value="RRM_1"/>
    <property type="match status" value="1"/>
</dbReference>
<dbReference type="GO" id="GO:0003723">
    <property type="term" value="F:RNA binding"/>
    <property type="evidence" value="ECO:0007669"/>
    <property type="project" value="UniProtKB-UniRule"/>
</dbReference>
<protein>
    <recommendedName>
        <fullName evidence="6">RRM domain-containing protein</fullName>
    </recommendedName>
</protein>
<keyword evidence="8" id="KW-1185">Reference proteome</keyword>
<dbReference type="FunFam" id="3.30.70.330:FF:000037">
    <property type="entry name" value="RNA-binding protein with multiple splicing 2"/>
    <property type="match status" value="1"/>
</dbReference>
<feature type="domain" description="RRM" evidence="6">
    <location>
        <begin position="246"/>
        <end position="323"/>
    </location>
</feature>
<evidence type="ECO:0000256" key="5">
    <source>
        <dbReference type="SAM" id="MobiDB-lite"/>
    </source>
</evidence>
<proteinExistence type="predicted"/>
<name>A0A8T2RBY7_CERRI</name>
<evidence type="ECO:0000259" key="6">
    <source>
        <dbReference type="PROSITE" id="PS50102"/>
    </source>
</evidence>
<comment type="caution">
    <text evidence="7">The sequence shown here is derived from an EMBL/GenBank/DDBJ whole genome shotgun (WGS) entry which is preliminary data.</text>
</comment>
<evidence type="ECO:0000256" key="3">
    <source>
        <dbReference type="ARBA" id="ARBA00023242"/>
    </source>
</evidence>
<sequence length="349" mass="37818">MLLKKISGVLSGFQTIGIVHRNCSPIKQIGEDEKKQSVIPMAGVGPPHYASWPPPAGHSAPPMADIDEVRTIFILGFPPDVKERELQNLLRWWPGYEACQMNFKGEQPMGFALFTSAAAAMAAKDALQNLVFDPETNSVLRAEMAKKNLYVKRGVTGVGTETAPFDQSKRLRTASDYSTSHYAPPGAFAPPPSWMPQSYMPPGGSFDPYTGYGMPPLQPVAQPMVSPVAPAGYMPMQNTKDNPPCNTLFVGNLGESTSEGELRSIFSGQPGFRQMKVLRQGRSTVCFIEFADVNSAIAVHNTLQGAIVTSSDRGGMRLQYSKNPYGRKKEFVNNNQDGAPGVPTSETSG</sequence>
<dbReference type="EMBL" id="CM035433">
    <property type="protein sequence ID" value="KAH7293045.1"/>
    <property type="molecule type" value="Genomic_DNA"/>
</dbReference>
<dbReference type="CDD" id="cd12420">
    <property type="entry name" value="RRM_RBPMS_like"/>
    <property type="match status" value="1"/>
</dbReference>
<organism evidence="7 8">
    <name type="scientific">Ceratopteris richardii</name>
    <name type="common">Triangle waterfern</name>
    <dbReference type="NCBI Taxonomy" id="49495"/>
    <lineage>
        <taxon>Eukaryota</taxon>
        <taxon>Viridiplantae</taxon>
        <taxon>Streptophyta</taxon>
        <taxon>Embryophyta</taxon>
        <taxon>Tracheophyta</taxon>
        <taxon>Polypodiopsida</taxon>
        <taxon>Polypodiidae</taxon>
        <taxon>Polypodiales</taxon>
        <taxon>Pteridineae</taxon>
        <taxon>Pteridaceae</taxon>
        <taxon>Parkerioideae</taxon>
        <taxon>Ceratopteris</taxon>
    </lineage>
</organism>
<keyword evidence="3" id="KW-0539">Nucleus</keyword>
<reference evidence="7" key="1">
    <citation type="submission" date="2021-08" db="EMBL/GenBank/DDBJ databases">
        <title>WGS assembly of Ceratopteris richardii.</title>
        <authorList>
            <person name="Marchant D.B."/>
            <person name="Chen G."/>
            <person name="Jenkins J."/>
            <person name="Shu S."/>
            <person name="Leebens-Mack J."/>
            <person name="Grimwood J."/>
            <person name="Schmutz J."/>
            <person name="Soltis P."/>
            <person name="Soltis D."/>
            <person name="Chen Z.-H."/>
        </authorList>
    </citation>
    <scope>NUCLEOTIDE SEQUENCE</scope>
    <source>
        <strain evidence="7">Whitten #5841</strain>
        <tissue evidence="7">Leaf</tissue>
    </source>
</reference>
<dbReference type="Gene3D" id="3.30.70.330">
    <property type="match status" value="2"/>
</dbReference>
<comment type="subcellular location">
    <subcellularLocation>
        <location evidence="1">Nucleus</location>
    </subcellularLocation>
</comment>
<dbReference type="OMA" id="THAITPN"/>
<dbReference type="GO" id="GO:0005634">
    <property type="term" value="C:nucleus"/>
    <property type="evidence" value="ECO:0007669"/>
    <property type="project" value="UniProtKB-SubCell"/>
</dbReference>
<evidence type="ECO:0000256" key="4">
    <source>
        <dbReference type="PROSITE-ProRule" id="PRU00176"/>
    </source>
</evidence>
<dbReference type="SMART" id="SM00360">
    <property type="entry name" value="RRM"/>
    <property type="match status" value="2"/>
</dbReference>
<dbReference type="InterPro" id="IPR035979">
    <property type="entry name" value="RBD_domain_sf"/>
</dbReference>
<evidence type="ECO:0000256" key="2">
    <source>
        <dbReference type="ARBA" id="ARBA00022884"/>
    </source>
</evidence>
<gene>
    <name evidence="7" type="ORF">KP509_28G009300</name>
</gene>
<dbReference type="SUPFAM" id="SSF54928">
    <property type="entry name" value="RNA-binding domain, RBD"/>
    <property type="match status" value="1"/>
</dbReference>
<dbReference type="PROSITE" id="PS50102">
    <property type="entry name" value="RRM"/>
    <property type="match status" value="1"/>
</dbReference>
<dbReference type="PANTHER" id="PTHR10501">
    <property type="entry name" value="U1 SMALL NUCLEAR RIBONUCLEOPROTEIN A/U2 SMALL NUCLEAR RIBONUCLEOPROTEIN B"/>
    <property type="match status" value="1"/>
</dbReference>
<accession>A0A8T2RBY7</accession>
<keyword evidence="2 4" id="KW-0694">RNA-binding</keyword>